<organism evidence="1 2">
    <name type="scientific">Pseudonocardia zijingensis</name>
    <dbReference type="NCBI Taxonomy" id="153376"/>
    <lineage>
        <taxon>Bacteria</taxon>
        <taxon>Bacillati</taxon>
        <taxon>Actinomycetota</taxon>
        <taxon>Actinomycetes</taxon>
        <taxon>Pseudonocardiales</taxon>
        <taxon>Pseudonocardiaceae</taxon>
        <taxon>Pseudonocardia</taxon>
    </lineage>
</organism>
<sequence>MVWVERDGDDVLFMVGTGSRQGAEPASHDWETFGEGHVDTATRMRFRIGR</sequence>
<protein>
    <submittedName>
        <fullName evidence="1">Uncharacterized protein</fullName>
    </submittedName>
</protein>
<evidence type="ECO:0000313" key="2">
    <source>
        <dbReference type="Proteomes" id="UP001499967"/>
    </source>
</evidence>
<proteinExistence type="predicted"/>
<evidence type="ECO:0000313" key="1">
    <source>
        <dbReference type="EMBL" id="GAA0941590.1"/>
    </source>
</evidence>
<reference evidence="1 2" key="1">
    <citation type="journal article" date="2019" name="Int. J. Syst. Evol. Microbiol.">
        <title>The Global Catalogue of Microorganisms (GCM) 10K type strain sequencing project: providing services to taxonomists for standard genome sequencing and annotation.</title>
        <authorList>
            <consortium name="The Broad Institute Genomics Platform"/>
            <consortium name="The Broad Institute Genome Sequencing Center for Infectious Disease"/>
            <person name="Wu L."/>
            <person name="Ma J."/>
        </authorList>
    </citation>
    <scope>NUCLEOTIDE SEQUENCE [LARGE SCALE GENOMIC DNA]</scope>
    <source>
        <strain evidence="1 2">JCM 11117</strain>
    </source>
</reference>
<keyword evidence="2" id="KW-1185">Reference proteome</keyword>
<name>A0ABN1QF26_9PSEU</name>
<dbReference type="Proteomes" id="UP001499967">
    <property type="component" value="Unassembled WGS sequence"/>
</dbReference>
<comment type="caution">
    <text evidence="1">The sequence shown here is derived from an EMBL/GenBank/DDBJ whole genome shotgun (WGS) entry which is preliminary data.</text>
</comment>
<accession>A0ABN1QF26</accession>
<gene>
    <name evidence="1" type="ORF">GCM10009559_37220</name>
</gene>
<dbReference type="EMBL" id="BAAAHP010000104">
    <property type="protein sequence ID" value="GAA0941590.1"/>
    <property type="molecule type" value="Genomic_DNA"/>
</dbReference>